<evidence type="ECO:0000313" key="1">
    <source>
        <dbReference type="EMBL" id="OPC80163.1"/>
    </source>
</evidence>
<gene>
    <name evidence="1" type="ORF">B4N89_03655</name>
</gene>
<dbReference type="Proteomes" id="UP000190037">
    <property type="component" value="Unassembled WGS sequence"/>
</dbReference>
<dbReference type="AlphaFoldDB" id="A0A1T3NTE4"/>
<dbReference type="OrthoDB" id="4350546at2"/>
<dbReference type="EMBL" id="MWQN01000001">
    <property type="protein sequence ID" value="OPC80163.1"/>
    <property type="molecule type" value="Genomic_DNA"/>
</dbReference>
<dbReference type="RefSeq" id="WP_078974428.1">
    <property type="nucleotide sequence ID" value="NZ_MWQN01000001.1"/>
</dbReference>
<reference evidence="1 2" key="1">
    <citation type="submission" date="2017-03" db="EMBL/GenBank/DDBJ databases">
        <title>Draft genome sequence of Streptomyces scabrisporus NF3, endophyte isolated from Amphipterygium adstringens.</title>
        <authorList>
            <person name="Vazquez M."/>
            <person name="Ceapa C.D."/>
            <person name="Rodriguez Luna D."/>
            <person name="Sanchez Esquivel S."/>
        </authorList>
    </citation>
    <scope>NUCLEOTIDE SEQUENCE [LARGE SCALE GENOMIC DNA]</scope>
    <source>
        <strain evidence="1 2">NF3</strain>
    </source>
</reference>
<proteinExistence type="predicted"/>
<accession>A0A1T3NTE4</accession>
<comment type="caution">
    <text evidence="1">The sequence shown here is derived from an EMBL/GenBank/DDBJ whole genome shotgun (WGS) entry which is preliminary data.</text>
</comment>
<dbReference type="STRING" id="159449.B4N89_03655"/>
<protein>
    <submittedName>
        <fullName evidence="1">Uncharacterized protein</fullName>
    </submittedName>
</protein>
<sequence length="170" mass="17801">MSHTVHINPLRWFTDGEGGLEFVESFGTPVPADLLEEARAASYPQVGDVLGVLRGEGLSARCWFSLWVDGAEVADPLPERPGGGDGDHLGGLALAVAGERKRIGADEPASGLTCRAPGEGAVERAVVALAEAFGPQVMWAGDVGEVVVVPPGWTADRVRRRRAGCDMADS</sequence>
<organism evidence="1 2">
    <name type="scientific">Embleya scabrispora</name>
    <dbReference type="NCBI Taxonomy" id="159449"/>
    <lineage>
        <taxon>Bacteria</taxon>
        <taxon>Bacillati</taxon>
        <taxon>Actinomycetota</taxon>
        <taxon>Actinomycetes</taxon>
        <taxon>Kitasatosporales</taxon>
        <taxon>Streptomycetaceae</taxon>
        <taxon>Embleya</taxon>
    </lineage>
</organism>
<evidence type="ECO:0000313" key="2">
    <source>
        <dbReference type="Proteomes" id="UP000190037"/>
    </source>
</evidence>
<keyword evidence="2" id="KW-1185">Reference proteome</keyword>
<name>A0A1T3NTE4_9ACTN</name>